<name>S4W7T5_9BACT</name>
<evidence type="ECO:0000313" key="3">
    <source>
        <dbReference type="EMBL" id="AGO87994.1"/>
    </source>
</evidence>
<dbReference type="GO" id="GO:0008237">
    <property type="term" value="F:metallopeptidase activity"/>
    <property type="evidence" value="ECO:0007669"/>
    <property type="project" value="InterPro"/>
</dbReference>
<feature type="signal peptide" evidence="1">
    <location>
        <begin position="1"/>
        <end position="18"/>
    </location>
</feature>
<dbReference type="PANTHER" id="PTHR45726:SF3">
    <property type="entry name" value="LEUKOTRIENE A-4 HYDROLASE"/>
    <property type="match status" value="1"/>
</dbReference>
<dbReference type="Pfam" id="PF01433">
    <property type="entry name" value="Peptidase_M1"/>
    <property type="match status" value="1"/>
</dbReference>
<feature type="chain" id="PRO_5004524793" description="Peptidase M1 membrane alanine aminopeptidase domain-containing protein" evidence="1">
    <location>
        <begin position="19"/>
        <end position="984"/>
    </location>
</feature>
<dbReference type="InterPro" id="IPR027268">
    <property type="entry name" value="Peptidase_M4/M1_CTD_sf"/>
</dbReference>
<proteinExistence type="predicted"/>
<feature type="domain" description="Peptidase M1 membrane alanine aminopeptidase" evidence="2">
    <location>
        <begin position="353"/>
        <end position="552"/>
    </location>
</feature>
<organism evidence="3">
    <name type="scientific">uncultured bacterium FPPP_13C3</name>
    <dbReference type="NCBI Taxonomy" id="1343845"/>
    <lineage>
        <taxon>Bacteria</taxon>
        <taxon>environmental samples</taxon>
    </lineage>
</organism>
<dbReference type="AlphaFoldDB" id="S4W7T5"/>
<accession>S4W7T5</accession>
<dbReference type="Gene3D" id="1.10.390.10">
    <property type="entry name" value="Neutral Protease Domain 2"/>
    <property type="match status" value="1"/>
</dbReference>
<dbReference type="EMBL" id="KF170421">
    <property type="protein sequence ID" value="AGO87994.1"/>
    <property type="molecule type" value="Genomic_DNA"/>
</dbReference>
<evidence type="ECO:0000256" key="1">
    <source>
        <dbReference type="SAM" id="SignalP"/>
    </source>
</evidence>
<keyword evidence="1" id="KW-0732">Signal</keyword>
<dbReference type="InterPro" id="IPR034015">
    <property type="entry name" value="M1_LTA4H"/>
</dbReference>
<protein>
    <recommendedName>
        <fullName evidence="2">Peptidase M1 membrane alanine aminopeptidase domain-containing protein</fullName>
    </recommendedName>
</protein>
<dbReference type="SUPFAM" id="SSF55486">
    <property type="entry name" value="Metalloproteases ('zincins'), catalytic domain"/>
    <property type="match status" value="1"/>
</dbReference>
<dbReference type="CDD" id="cd09604">
    <property type="entry name" value="M1_APN_like"/>
    <property type="match status" value="1"/>
</dbReference>
<reference evidence="3" key="1">
    <citation type="journal article" date="2014" name="ISME J.">
        <title>Genomic properties of Marine Group A bacteria indicate a role in the marine sulfur cycle.</title>
        <authorList>
            <person name="Wright J.J."/>
            <person name="Mewis K."/>
            <person name="Hanson N.W."/>
            <person name="Konwar K.M."/>
            <person name="Maas K.R."/>
            <person name="Hallam S.J."/>
        </authorList>
    </citation>
    <scope>NUCLEOTIDE SEQUENCE</scope>
</reference>
<dbReference type="PANTHER" id="PTHR45726">
    <property type="entry name" value="LEUKOTRIENE A-4 HYDROLASE"/>
    <property type="match status" value="1"/>
</dbReference>
<evidence type="ECO:0000259" key="2">
    <source>
        <dbReference type="Pfam" id="PF01433"/>
    </source>
</evidence>
<dbReference type="GO" id="GO:0008270">
    <property type="term" value="F:zinc ion binding"/>
    <property type="evidence" value="ECO:0007669"/>
    <property type="project" value="InterPro"/>
</dbReference>
<dbReference type="InterPro" id="IPR014782">
    <property type="entry name" value="Peptidase_M1_dom"/>
</dbReference>
<sequence length="984" mass="114707">MKYLVVCFFVLSITFVHSQDYFQQKVDYDITVKLDDNNHTLSAFEKIIYTNNSPDELSFLWFHIWPNAYKNDSTAYAKQAGPNSKFANSDSLSRGFIDSLDFSVNGKKVEWSYHPDWVDVVKLNLIEPLNPGESITIETPFFVKLPKVFSRLGHSGKHYEITQWYPKPAVYDRKGWHPMPYLNQGEFFSEFGTFDVKITLPKDYRVMATGDIIDGEKEYSWLDGLTSITDSLNRLPKKELSQWIKKNQKTKTKAINISVGVKQNLSTQKSSKNSNAEASTSKIKTLHFRQKNVHDFAWFADKKWLVQKGELTLPNSSRKVTLWSFYLPKNAETWRNSIEYLHDSGYWYSRYYGDYPYNHITAVDGDLSAGGGMEYPNITVIASMPSKHLLEMVIMHEVGHNWFYGIIGSNERYHTWMDEGLNEYSCIRYWQDKYKKDNERFVVIPLIQDKLGIAKDLKFSWFEYFQYSLSAKSQNAQPLNLKADEYKGSNYGQNYSKTAVFTRFLQHYLGDEKMDEIMQDYYDVWKFRHPYPEDFQKIVEKHTDKDLNWYFDGVFNSTDYVDYSINKDREQFTISNHGDLKTPVEVVFYGDNHKILERRWLENINWRKNISGPEETWYAIIDPDEHMPDVKRENNSTRKELHFNWIWNQPNYFDNEINILPWIFSYNYYNGWTPGTMLYKGGAPGYTSTTSFQPMWDFNNNQPALKFFHRKNFETNNFFKKSFFAISGMKYQGNTGGSIKFNGSFLPNNYSDFSKKNIVVGMNYSKLESGAFDTLIYSLSSVTTFSLEYQLNRKLDGILNRSSFNTGIVASSGFAKVWTDTKVNFQFSQKISTEIRFWAGNFINNVNPPKQFRTYLSGGVDPNFTSYVYDRTGRSNGAILQNQYINEGPGLRGYLMNKDGSPTSTTNSVWGINITPSVPFYIDLAGGKDFNDTFTTVGLKFGPLILPLYQSWELENKSVKDFNWVRDRMRISFSTNINLFGFQF</sequence>